<dbReference type="EMBL" id="BMFR01000010">
    <property type="protein sequence ID" value="GGG78365.1"/>
    <property type="molecule type" value="Genomic_DNA"/>
</dbReference>
<reference evidence="1" key="1">
    <citation type="journal article" date="2014" name="Int. J. Syst. Evol. Microbiol.">
        <title>Complete genome sequence of Corynebacterium casei LMG S-19264T (=DSM 44701T), isolated from a smear-ripened cheese.</title>
        <authorList>
            <consortium name="US DOE Joint Genome Institute (JGI-PGF)"/>
            <person name="Walter F."/>
            <person name="Albersmeier A."/>
            <person name="Kalinowski J."/>
            <person name="Ruckert C."/>
        </authorList>
    </citation>
    <scope>NUCLEOTIDE SEQUENCE</scope>
    <source>
        <strain evidence="1">CGMCC 1.12754</strain>
    </source>
</reference>
<dbReference type="InterPro" id="IPR004027">
    <property type="entry name" value="SEC_C_motif"/>
</dbReference>
<keyword evidence="2" id="KW-1185">Reference proteome</keyword>
<dbReference type="RefSeq" id="WP_229683167.1">
    <property type="nucleotide sequence ID" value="NZ_BMFR01000010.1"/>
</dbReference>
<gene>
    <name evidence="1" type="ORF">GCM10011398_24510</name>
</gene>
<dbReference type="Proteomes" id="UP000622860">
    <property type="component" value="Unassembled WGS sequence"/>
</dbReference>
<protein>
    <submittedName>
        <fullName evidence="1">Preprotein translocase subunit SecA</fullName>
    </submittedName>
</protein>
<reference evidence="1" key="2">
    <citation type="submission" date="2020-09" db="EMBL/GenBank/DDBJ databases">
        <authorList>
            <person name="Sun Q."/>
            <person name="Zhou Y."/>
        </authorList>
    </citation>
    <scope>NUCLEOTIDE SEQUENCE</scope>
    <source>
        <strain evidence="1">CGMCC 1.12754</strain>
    </source>
</reference>
<dbReference type="Pfam" id="PF02810">
    <property type="entry name" value="SEC-C"/>
    <property type="match status" value="1"/>
</dbReference>
<sequence>MSNRTKDKELEKGLMKVLDGLKEIRHDLEEKAEKRTWREINVPSTLYDVLSRFTKDELTNIRKTLTIPNASSLKKVELIKLLETKIPEKFETICLHFDVERYSIIDKLAHQGGSVDAAKFSLDLLKNLEQYGLIFTGTNNGEKVAVMPSELVERFQTINHTKLKTITKRNTEWIKLAQGLLYYYGTLSGTTLIRMVEKYSDYNMDVKNFFDIMHDAVDCYNEIRVDGNGFSQGRVFDSGRVVKEHRSRKDVPYYPFTKEQLLDAGVPNYVERNSSYRQFVTFLTQNYEVSKKEADGFAEECVYATRIGDGPQDVLQFLQQSFEIDSLEKVQAFMEPLVNLMNNTREWFLKGYTSTELLEIDKKHMQPLPNNTNNVIDFKTKKKVGRNDPCPCGSGKKYKKCCGR</sequence>
<proteinExistence type="predicted"/>
<dbReference type="Gene3D" id="3.10.450.50">
    <property type="match status" value="1"/>
</dbReference>
<organism evidence="1 2">
    <name type="scientific">Virgibacillus oceani</name>
    <dbReference type="NCBI Taxonomy" id="1479511"/>
    <lineage>
        <taxon>Bacteria</taxon>
        <taxon>Bacillati</taxon>
        <taxon>Bacillota</taxon>
        <taxon>Bacilli</taxon>
        <taxon>Bacillales</taxon>
        <taxon>Bacillaceae</taxon>
        <taxon>Virgibacillus</taxon>
    </lineage>
</organism>
<accession>A0A917M5B2</accession>
<name>A0A917M5B2_9BACI</name>
<evidence type="ECO:0000313" key="1">
    <source>
        <dbReference type="EMBL" id="GGG78365.1"/>
    </source>
</evidence>
<dbReference type="SUPFAM" id="SSF103642">
    <property type="entry name" value="Sec-C motif"/>
    <property type="match status" value="1"/>
</dbReference>
<dbReference type="AlphaFoldDB" id="A0A917M5B2"/>
<dbReference type="PANTHER" id="PTHR33747">
    <property type="entry name" value="UPF0225 PROTEIN SCO1677"/>
    <property type="match status" value="1"/>
</dbReference>
<comment type="caution">
    <text evidence="1">The sequence shown here is derived from an EMBL/GenBank/DDBJ whole genome shotgun (WGS) entry which is preliminary data.</text>
</comment>
<evidence type="ECO:0000313" key="2">
    <source>
        <dbReference type="Proteomes" id="UP000622860"/>
    </source>
</evidence>
<dbReference type="PANTHER" id="PTHR33747:SF1">
    <property type="entry name" value="ADENYLATE CYCLASE-ASSOCIATED CAP C-TERMINAL DOMAIN-CONTAINING PROTEIN"/>
    <property type="match status" value="1"/>
</dbReference>